<feature type="region of interest" description="Disordered" evidence="1">
    <location>
        <begin position="265"/>
        <end position="297"/>
    </location>
</feature>
<accession>A0A6B0RP80</accession>
<comment type="caution">
    <text evidence="2">The sequence shown here is derived from an EMBL/GenBank/DDBJ whole genome shotgun (WGS) entry which is preliminary data.</text>
</comment>
<evidence type="ECO:0000313" key="2">
    <source>
        <dbReference type="EMBL" id="MXQ89706.1"/>
    </source>
</evidence>
<evidence type="ECO:0000256" key="1">
    <source>
        <dbReference type="SAM" id="MobiDB-lite"/>
    </source>
</evidence>
<evidence type="ECO:0000313" key="3">
    <source>
        <dbReference type="Proteomes" id="UP000322234"/>
    </source>
</evidence>
<dbReference type="Proteomes" id="UP000322234">
    <property type="component" value="Unassembled WGS sequence"/>
</dbReference>
<dbReference type="EMBL" id="VBQZ03000058">
    <property type="protein sequence ID" value="MXQ89706.1"/>
    <property type="molecule type" value="Genomic_DNA"/>
</dbReference>
<proteinExistence type="predicted"/>
<feature type="region of interest" description="Disordered" evidence="1">
    <location>
        <begin position="154"/>
        <end position="191"/>
    </location>
</feature>
<gene>
    <name evidence="2" type="ORF">E5288_WYG011527</name>
</gene>
<keyword evidence="3" id="KW-1185">Reference proteome</keyword>
<feature type="compositionally biased region" description="Polar residues" evidence="1">
    <location>
        <begin position="155"/>
        <end position="164"/>
    </location>
</feature>
<name>A0A6B0RP80_9CETA</name>
<sequence length="354" mass="37972">MHAHASPTGSSERPDAVCTRPFSMRSVLHVGLRSPQGSLLGLFLSLGSSLQALAEARFQNPPVILLEWKWSGWSDRGHKSLVLRQRLTWYRAVDSGWYRGRLTLGLDNHQPTGQILDSSCNSFPQFGVWDQLLEAAALSMHACPLRPADVLAASTGKTGQNSGLPTHHLPTCPEPLTHPTASSGQGGSDLAAQSPILSADLKAGLFKESEIKASPNGNKAIKNANSKQQRCTGPLFIVGSLGSRTSLSLSCSHSDVPSIPVPHRVQPHGGKSSPLLPPRNSGPWQNVDEENSGEVTQTTDQGILNVAAPFWAERGVCVCTPQTCASQSRKPYSPGIWTQAGLTRQCGFRHCCPE</sequence>
<dbReference type="AlphaFoldDB" id="A0A6B0RP80"/>
<organism evidence="2 3">
    <name type="scientific">Bos mutus</name>
    <name type="common">wild yak</name>
    <dbReference type="NCBI Taxonomy" id="72004"/>
    <lineage>
        <taxon>Eukaryota</taxon>
        <taxon>Metazoa</taxon>
        <taxon>Chordata</taxon>
        <taxon>Craniata</taxon>
        <taxon>Vertebrata</taxon>
        <taxon>Euteleostomi</taxon>
        <taxon>Mammalia</taxon>
        <taxon>Eutheria</taxon>
        <taxon>Laurasiatheria</taxon>
        <taxon>Artiodactyla</taxon>
        <taxon>Ruminantia</taxon>
        <taxon>Pecora</taxon>
        <taxon>Bovidae</taxon>
        <taxon>Bovinae</taxon>
        <taxon>Bos</taxon>
    </lineage>
</organism>
<reference evidence="2" key="1">
    <citation type="submission" date="2019-10" db="EMBL/GenBank/DDBJ databases">
        <title>The sequence and de novo assembly of the wild yak genome.</title>
        <authorList>
            <person name="Liu Y."/>
        </authorList>
    </citation>
    <scope>NUCLEOTIDE SEQUENCE [LARGE SCALE GENOMIC DNA]</scope>
    <source>
        <strain evidence="2">WY2019</strain>
    </source>
</reference>
<protein>
    <submittedName>
        <fullName evidence="2">Uncharacterized protein</fullName>
    </submittedName>
</protein>